<keyword evidence="3 10" id="KW-0597">Phosphoprotein</keyword>
<keyword evidence="4 9" id="KW-0902">Two-component regulatory system</keyword>
<dbReference type="PROSITE" id="PS50110">
    <property type="entry name" value="RESPONSE_REGULATORY"/>
    <property type="match status" value="1"/>
</dbReference>
<name>A0A949U060_9CLOT</name>
<dbReference type="Pfam" id="PF20714">
    <property type="entry name" value="HTH_64"/>
    <property type="match status" value="1"/>
</dbReference>
<gene>
    <name evidence="12" type="ORF">I6U48_28925</name>
</gene>
<dbReference type="InterPro" id="IPR048714">
    <property type="entry name" value="DpiA-like_HTH"/>
</dbReference>
<organism evidence="12 13">
    <name type="scientific">Clostridium thailandense</name>
    <dbReference type="NCBI Taxonomy" id="2794346"/>
    <lineage>
        <taxon>Bacteria</taxon>
        <taxon>Bacillati</taxon>
        <taxon>Bacillota</taxon>
        <taxon>Clostridia</taxon>
        <taxon>Eubacteriales</taxon>
        <taxon>Clostridiaceae</taxon>
        <taxon>Clostridium</taxon>
    </lineage>
</organism>
<evidence type="ECO:0000256" key="8">
    <source>
        <dbReference type="ARBA" id="ARBA00023163"/>
    </source>
</evidence>
<keyword evidence="2 9" id="KW-0963">Cytoplasm</keyword>
<dbReference type="RefSeq" id="WP_218323974.1">
    <property type="nucleotide sequence ID" value="NZ_JAEEGC010000227.1"/>
</dbReference>
<evidence type="ECO:0000256" key="7">
    <source>
        <dbReference type="ARBA" id="ARBA00023159"/>
    </source>
</evidence>
<feature type="domain" description="Response regulatory" evidence="11">
    <location>
        <begin position="3"/>
        <end position="119"/>
    </location>
</feature>
<keyword evidence="13" id="KW-1185">Reference proteome</keyword>
<evidence type="ECO:0000256" key="1">
    <source>
        <dbReference type="ARBA" id="ARBA00004496"/>
    </source>
</evidence>
<dbReference type="EMBL" id="JAEEGC010000227">
    <property type="protein sequence ID" value="MBV7276896.1"/>
    <property type="molecule type" value="Genomic_DNA"/>
</dbReference>
<sequence>MIRVMIIEDDPMVLEINSKFLRKVEGFSLAKAATNLQDAKDFILKNKVDLILLDVYLPKENGMDFLKWLRQEDVLIDVILITADKTVDRVQEAFRFGAIDYLIKPFTFTRFKEALNLFKDRYANFKSQETIDQSQLDRMILNSTFTTEDKTDIPEKGFNKYTYKKIWNFIEKEHDDYFTAEDLSETLGVARVTIRKYLEYMEKEKKLEKLIEYGKIGRPQHKYRVNQNI</sequence>
<evidence type="ECO:0000256" key="3">
    <source>
        <dbReference type="ARBA" id="ARBA00022553"/>
    </source>
</evidence>
<dbReference type="PANTHER" id="PTHR45526">
    <property type="entry name" value="TRANSCRIPTIONAL REGULATORY PROTEIN DPIA"/>
    <property type="match status" value="1"/>
</dbReference>
<dbReference type="PIRSF" id="PIRSF006171">
    <property type="entry name" value="RR_citrat_malat"/>
    <property type="match status" value="1"/>
</dbReference>
<dbReference type="InterPro" id="IPR001789">
    <property type="entry name" value="Sig_transdc_resp-reg_receiver"/>
</dbReference>
<evidence type="ECO:0000256" key="6">
    <source>
        <dbReference type="ARBA" id="ARBA00023125"/>
    </source>
</evidence>
<protein>
    <recommendedName>
        <fullName evidence="9">Transcriptional regulatory protein</fullName>
    </recommendedName>
</protein>
<dbReference type="PANTHER" id="PTHR45526:SF1">
    <property type="entry name" value="TRANSCRIPTIONAL REGULATORY PROTEIN DCUR-RELATED"/>
    <property type="match status" value="1"/>
</dbReference>
<keyword evidence="5 9" id="KW-0805">Transcription regulation</keyword>
<evidence type="ECO:0000313" key="13">
    <source>
        <dbReference type="Proteomes" id="UP000694308"/>
    </source>
</evidence>
<evidence type="ECO:0000256" key="9">
    <source>
        <dbReference type="PIRNR" id="PIRNR006171"/>
    </source>
</evidence>
<dbReference type="GO" id="GO:0000156">
    <property type="term" value="F:phosphorelay response regulator activity"/>
    <property type="evidence" value="ECO:0007669"/>
    <property type="project" value="TreeGrafter"/>
</dbReference>
<keyword evidence="8 9" id="KW-0804">Transcription</keyword>
<proteinExistence type="predicted"/>
<keyword evidence="6 9" id="KW-0238">DNA-binding</keyword>
<comment type="subcellular location">
    <subcellularLocation>
        <location evidence="1 9">Cytoplasm</location>
    </subcellularLocation>
</comment>
<dbReference type="InterPro" id="IPR051271">
    <property type="entry name" value="2C-system_Tx_regulators"/>
</dbReference>
<reference evidence="12" key="1">
    <citation type="submission" date="2020-12" db="EMBL/GenBank/DDBJ databases">
        <title>Clostridium thailandense sp. nov., a novel acetogenic bacterium isolated from peat land soil in Thailand.</title>
        <authorList>
            <person name="Chaikitkaew S."/>
            <person name="Birkeland N.K."/>
        </authorList>
    </citation>
    <scope>NUCLEOTIDE SEQUENCE</scope>
    <source>
        <strain evidence="12">PL3</strain>
    </source>
</reference>
<dbReference type="AlphaFoldDB" id="A0A949U060"/>
<evidence type="ECO:0000313" key="12">
    <source>
        <dbReference type="EMBL" id="MBV7276896.1"/>
    </source>
</evidence>
<accession>A0A949U060</accession>
<evidence type="ECO:0000256" key="10">
    <source>
        <dbReference type="PROSITE-ProRule" id="PRU00169"/>
    </source>
</evidence>
<dbReference type="Pfam" id="PF00072">
    <property type="entry name" value="Response_reg"/>
    <property type="match status" value="1"/>
</dbReference>
<keyword evidence="7 9" id="KW-0010">Activator</keyword>
<dbReference type="SMART" id="SM00448">
    <property type="entry name" value="REC"/>
    <property type="match status" value="1"/>
</dbReference>
<evidence type="ECO:0000259" key="11">
    <source>
        <dbReference type="PROSITE" id="PS50110"/>
    </source>
</evidence>
<feature type="modified residue" description="4-aspartylphosphate" evidence="10">
    <location>
        <position position="54"/>
    </location>
</feature>
<dbReference type="InterPro" id="IPR024187">
    <property type="entry name" value="Sig_transdc_resp-reg_cit/mal"/>
</dbReference>
<comment type="caution">
    <text evidence="12">The sequence shown here is derived from an EMBL/GenBank/DDBJ whole genome shotgun (WGS) entry which is preliminary data.</text>
</comment>
<dbReference type="Proteomes" id="UP000694308">
    <property type="component" value="Unassembled WGS sequence"/>
</dbReference>
<evidence type="ECO:0000256" key="2">
    <source>
        <dbReference type="ARBA" id="ARBA00022490"/>
    </source>
</evidence>
<evidence type="ECO:0000256" key="4">
    <source>
        <dbReference type="ARBA" id="ARBA00023012"/>
    </source>
</evidence>
<evidence type="ECO:0000256" key="5">
    <source>
        <dbReference type="ARBA" id="ARBA00023015"/>
    </source>
</evidence>